<evidence type="ECO:0000313" key="2">
    <source>
        <dbReference type="Proteomes" id="UP000194432"/>
    </source>
</evidence>
<dbReference type="REBASE" id="202218">
    <property type="entry name" value="AspNA3ORF12005P"/>
</dbReference>
<sequence>MSLNEQDMAFIDDIAAAHGVPADNLLVQYLLRKTRAADRGSKARRSLGNLYALYVLAEDYLAGNTSRFTDLLARMRALPFGAKLQNHPLDNRLNDEFSRQLGVNGELLPVHAAVVAGQKARTLSPALLRHGGADPTMVARFVVAAIQAYVEQITANQSSALEEIQAIETIEDLGEFFDAAFAANSDARLFEIASYVLLAEHYRGKVVYFGDSPATARATPLELFRAGRTNANDGGIDFVLRPLGRIFQVTETLDFRKYFLDFEKVNRYPISFVIKVYGAGDEVKQRIQQDAVRSGLYSPAMISVYMSLFEEVITLDDLQGAASRIPDSALDRVKAQLSLQFKLEYGLLD</sequence>
<evidence type="ECO:0000313" key="1">
    <source>
        <dbReference type="EMBL" id="ART53652.1"/>
    </source>
</evidence>
<accession>A0A240U753</accession>
<gene>
    <name evidence="1" type="ORF">CBP34_12000</name>
</gene>
<evidence type="ECO:0008006" key="3">
    <source>
        <dbReference type="Google" id="ProtNLM"/>
    </source>
</evidence>
<name>A0A240U753_9BURK</name>
<organism evidence="1 2">
    <name type="scientific">Acidovorax carolinensis</name>
    <dbReference type="NCBI Taxonomy" id="553814"/>
    <lineage>
        <taxon>Bacteria</taxon>
        <taxon>Pseudomonadati</taxon>
        <taxon>Pseudomonadota</taxon>
        <taxon>Betaproteobacteria</taxon>
        <taxon>Burkholderiales</taxon>
        <taxon>Comamonadaceae</taxon>
        <taxon>Acidovorax</taxon>
    </lineage>
</organism>
<reference evidence="1 2" key="1">
    <citation type="submission" date="2017-05" db="EMBL/GenBank/DDBJ databases">
        <title>Polyphasic characterization of four soil-derived phenanthrene-degrading Acidovorax strains and proposal of Acidovorax phenanthrenivorans sp. nov.</title>
        <authorList>
            <person name="Singleton D.R."/>
            <person name="Lee J."/>
            <person name="Dickey A.N."/>
            <person name="Stroud A."/>
            <person name="Scholl E.H."/>
            <person name="Wright F.A."/>
            <person name="Aitken M.D."/>
        </authorList>
    </citation>
    <scope>NUCLEOTIDE SEQUENCE [LARGE SCALE GENOMIC DNA]</scope>
    <source>
        <strain evidence="1">NA3</strain>
    </source>
</reference>
<proteinExistence type="predicted"/>
<dbReference type="AlphaFoldDB" id="A0A240U753"/>
<dbReference type="KEGG" id="acin:CBP34_12000"/>
<keyword evidence="2" id="KW-1185">Reference proteome</keyword>
<protein>
    <recommendedName>
        <fullName evidence="3">Restriction endonuclease</fullName>
    </recommendedName>
</protein>
<dbReference type="Proteomes" id="UP000194432">
    <property type="component" value="Chromosome 1"/>
</dbReference>
<dbReference type="EMBL" id="CP021361">
    <property type="protein sequence ID" value="ART53652.1"/>
    <property type="molecule type" value="Genomic_DNA"/>
</dbReference>